<dbReference type="OrthoDB" id="2666777at2759"/>
<dbReference type="PANTHER" id="PTHR33096">
    <property type="entry name" value="CXC2 DOMAIN-CONTAINING PROTEIN"/>
    <property type="match status" value="1"/>
</dbReference>
<reference evidence="2" key="1">
    <citation type="journal article" date="2012" name="Science">
        <title>The Paleozoic origin of enzymatic lignin decomposition reconstructed from 31 fungal genomes.</title>
        <authorList>
            <person name="Floudas D."/>
            <person name="Binder M."/>
            <person name="Riley R."/>
            <person name="Barry K."/>
            <person name="Blanchette R.A."/>
            <person name="Henrissat B."/>
            <person name="Martinez A.T."/>
            <person name="Otillar R."/>
            <person name="Spatafora J.W."/>
            <person name="Yadav J.S."/>
            <person name="Aerts A."/>
            <person name="Benoit I."/>
            <person name="Boyd A."/>
            <person name="Carlson A."/>
            <person name="Copeland A."/>
            <person name="Coutinho P.M."/>
            <person name="de Vries R.P."/>
            <person name="Ferreira P."/>
            <person name="Findley K."/>
            <person name="Foster B."/>
            <person name="Gaskell J."/>
            <person name="Glotzer D."/>
            <person name="Gorecki P."/>
            <person name="Heitman J."/>
            <person name="Hesse C."/>
            <person name="Hori C."/>
            <person name="Igarashi K."/>
            <person name="Jurgens J.A."/>
            <person name="Kallen N."/>
            <person name="Kersten P."/>
            <person name="Kohler A."/>
            <person name="Kuees U."/>
            <person name="Kumar T.K.A."/>
            <person name="Kuo A."/>
            <person name="LaButti K."/>
            <person name="Larrondo L.F."/>
            <person name="Lindquist E."/>
            <person name="Ling A."/>
            <person name="Lombard V."/>
            <person name="Lucas S."/>
            <person name="Lundell T."/>
            <person name="Martin R."/>
            <person name="McLaughlin D.J."/>
            <person name="Morgenstern I."/>
            <person name="Morin E."/>
            <person name="Murat C."/>
            <person name="Nagy L.G."/>
            <person name="Nolan M."/>
            <person name="Ohm R.A."/>
            <person name="Patyshakuliyeva A."/>
            <person name="Rokas A."/>
            <person name="Ruiz-Duenas F.J."/>
            <person name="Sabat G."/>
            <person name="Salamov A."/>
            <person name="Samejima M."/>
            <person name="Schmutz J."/>
            <person name="Slot J.C."/>
            <person name="St John F."/>
            <person name="Stenlid J."/>
            <person name="Sun H."/>
            <person name="Sun S."/>
            <person name="Syed K."/>
            <person name="Tsang A."/>
            <person name="Wiebenga A."/>
            <person name="Young D."/>
            <person name="Pisabarro A."/>
            <person name="Eastwood D.C."/>
            <person name="Martin F."/>
            <person name="Cullen D."/>
            <person name="Grigoriev I.V."/>
            <person name="Hibbett D.S."/>
        </authorList>
    </citation>
    <scope>NUCLEOTIDE SEQUENCE [LARGE SCALE GENOMIC DNA]</scope>
    <source>
        <strain evidence="2">TFB10046</strain>
    </source>
</reference>
<dbReference type="eggNOG" id="ENOG502S2AH">
    <property type="taxonomic scope" value="Eukaryota"/>
</dbReference>
<dbReference type="PANTHER" id="PTHR33096:SF1">
    <property type="entry name" value="CXC1-LIKE CYSTEINE CLUSTER ASSOCIATED WITH KDZ TRANSPOSASES DOMAIN-CONTAINING PROTEIN"/>
    <property type="match status" value="1"/>
</dbReference>
<keyword evidence="2" id="KW-1185">Reference proteome</keyword>
<name>J0DCC8_AURST</name>
<dbReference type="OMA" id="ATFWHIS"/>
<dbReference type="Proteomes" id="UP000006514">
    <property type="component" value="Unassembled WGS sequence"/>
</dbReference>
<evidence type="ECO:0000313" key="1">
    <source>
        <dbReference type="EMBL" id="EJD39759.1"/>
    </source>
</evidence>
<protein>
    <submittedName>
        <fullName evidence="1">Uncharacterized protein</fullName>
    </submittedName>
</protein>
<organism evidence="1 2">
    <name type="scientific">Auricularia subglabra (strain TFB-10046 / SS5)</name>
    <name type="common">White-rot fungus</name>
    <name type="synonym">Auricularia delicata (strain TFB10046)</name>
    <dbReference type="NCBI Taxonomy" id="717982"/>
    <lineage>
        <taxon>Eukaryota</taxon>
        <taxon>Fungi</taxon>
        <taxon>Dikarya</taxon>
        <taxon>Basidiomycota</taxon>
        <taxon>Agaricomycotina</taxon>
        <taxon>Agaricomycetes</taxon>
        <taxon>Auriculariales</taxon>
        <taxon>Auriculariaceae</taxon>
        <taxon>Auricularia</taxon>
    </lineage>
</organism>
<dbReference type="InParanoid" id="J0DCC8"/>
<proteinExistence type="predicted"/>
<gene>
    <name evidence="1" type="ORF">AURDEDRAFT_70921</name>
</gene>
<dbReference type="KEGG" id="adl:AURDEDRAFT_70921"/>
<feature type="non-terminal residue" evidence="1">
    <location>
        <position position="1"/>
    </location>
</feature>
<sequence>RPSERLRRICPLCFGGYRPGLKLSLADILVCIDACFGQKRRKSSQTDGPLQHSDGRFVPESEILAMEREVASKRQGPGKKRARGAGPLPSEEVLDECEQSFIAAQEKVVKASKNYYADTGLMALLCRHDRVLWIANMTSPGERQHYALVLLRQLAKELPESWRIGLLYDIACQIRRSIEKVRHLCCHWGKSLMLDSGTYYLSWLIG</sequence>
<accession>J0DCC8</accession>
<dbReference type="InterPro" id="IPR040521">
    <property type="entry name" value="KDZ"/>
</dbReference>
<dbReference type="Pfam" id="PF18758">
    <property type="entry name" value="KDZ"/>
    <property type="match status" value="1"/>
</dbReference>
<dbReference type="EMBL" id="JH687810">
    <property type="protein sequence ID" value="EJD39759.1"/>
    <property type="molecule type" value="Genomic_DNA"/>
</dbReference>
<dbReference type="AlphaFoldDB" id="J0DCC8"/>
<evidence type="ECO:0000313" key="2">
    <source>
        <dbReference type="Proteomes" id="UP000006514"/>
    </source>
</evidence>